<keyword evidence="11" id="KW-1185">Reference proteome</keyword>
<evidence type="ECO:0000256" key="6">
    <source>
        <dbReference type="ARBA" id="ARBA00023136"/>
    </source>
</evidence>
<keyword evidence="6 7" id="KW-0472">Membrane</keyword>
<proteinExistence type="inferred from homology"/>
<dbReference type="PANTHER" id="PTHR30489:SF0">
    <property type="entry name" value="LIPOPROTEIN-RELEASING SYSTEM TRANSMEMBRANE PROTEIN LOLE"/>
    <property type="match status" value="1"/>
</dbReference>
<evidence type="ECO:0000256" key="7">
    <source>
        <dbReference type="SAM" id="Phobius"/>
    </source>
</evidence>
<feature type="domain" description="ABC3 transporter permease C-terminal" evidence="8">
    <location>
        <begin position="661"/>
        <end position="777"/>
    </location>
</feature>
<dbReference type="EMBL" id="JAENIJ010000023">
    <property type="protein sequence ID" value="MBK1883562.1"/>
    <property type="molecule type" value="Genomic_DNA"/>
</dbReference>
<dbReference type="RefSeq" id="WP_200271829.1">
    <property type="nucleotide sequence ID" value="NZ_JAENIJ010000023.1"/>
</dbReference>
<feature type="domain" description="ABC3 transporter permease C-terminal" evidence="8">
    <location>
        <begin position="269"/>
        <end position="387"/>
    </location>
</feature>
<evidence type="ECO:0000256" key="2">
    <source>
        <dbReference type="ARBA" id="ARBA00005236"/>
    </source>
</evidence>
<dbReference type="GO" id="GO:0098797">
    <property type="term" value="C:plasma membrane protein complex"/>
    <property type="evidence" value="ECO:0007669"/>
    <property type="project" value="TreeGrafter"/>
</dbReference>
<dbReference type="InterPro" id="IPR003838">
    <property type="entry name" value="ABC3_permease_C"/>
</dbReference>
<evidence type="ECO:0000256" key="1">
    <source>
        <dbReference type="ARBA" id="ARBA00004651"/>
    </source>
</evidence>
<accession>A0A934S7D1</accession>
<evidence type="ECO:0000313" key="11">
    <source>
        <dbReference type="Proteomes" id="UP000603141"/>
    </source>
</evidence>
<dbReference type="InterPro" id="IPR051447">
    <property type="entry name" value="Lipoprotein-release_system"/>
</dbReference>
<feature type="transmembrane region" description="Helical" evidence="7">
    <location>
        <begin position="262"/>
        <end position="286"/>
    </location>
</feature>
<name>A0A934S7D1_9BACT</name>
<feature type="transmembrane region" description="Helical" evidence="7">
    <location>
        <begin position="745"/>
        <end position="770"/>
    </location>
</feature>
<evidence type="ECO:0000259" key="9">
    <source>
        <dbReference type="Pfam" id="PF12704"/>
    </source>
</evidence>
<dbReference type="PROSITE" id="PS51257">
    <property type="entry name" value="PROKAR_LIPOPROTEIN"/>
    <property type="match status" value="1"/>
</dbReference>
<evidence type="ECO:0000256" key="3">
    <source>
        <dbReference type="ARBA" id="ARBA00022475"/>
    </source>
</evidence>
<dbReference type="GO" id="GO:0044874">
    <property type="term" value="P:lipoprotein localization to outer membrane"/>
    <property type="evidence" value="ECO:0007669"/>
    <property type="project" value="TreeGrafter"/>
</dbReference>
<keyword evidence="3" id="KW-1003">Cell membrane</keyword>
<evidence type="ECO:0000256" key="4">
    <source>
        <dbReference type="ARBA" id="ARBA00022692"/>
    </source>
</evidence>
<evidence type="ECO:0000259" key="8">
    <source>
        <dbReference type="Pfam" id="PF02687"/>
    </source>
</evidence>
<gene>
    <name evidence="10" type="ORF">JIN85_14150</name>
</gene>
<feature type="transmembrane region" description="Helical" evidence="7">
    <location>
        <begin position="661"/>
        <end position="682"/>
    </location>
</feature>
<evidence type="ECO:0000313" key="10">
    <source>
        <dbReference type="EMBL" id="MBK1883562.1"/>
    </source>
</evidence>
<feature type="transmembrane region" description="Helical" evidence="7">
    <location>
        <begin position="702"/>
        <end position="725"/>
    </location>
</feature>
<dbReference type="Pfam" id="PF02687">
    <property type="entry name" value="FtsX"/>
    <property type="match status" value="2"/>
</dbReference>
<evidence type="ECO:0000256" key="5">
    <source>
        <dbReference type="ARBA" id="ARBA00022989"/>
    </source>
</evidence>
<comment type="subcellular location">
    <subcellularLocation>
        <location evidence="1">Cell membrane</location>
        <topology evidence="1">Multi-pass membrane protein</topology>
    </subcellularLocation>
</comment>
<dbReference type="InterPro" id="IPR025857">
    <property type="entry name" value="MacB_PCD"/>
</dbReference>
<feature type="transmembrane region" description="Helical" evidence="7">
    <location>
        <begin position="359"/>
        <end position="385"/>
    </location>
</feature>
<feature type="domain" description="MacB-like periplasmic core" evidence="9">
    <location>
        <begin position="23"/>
        <end position="234"/>
    </location>
</feature>
<dbReference type="Pfam" id="PF12704">
    <property type="entry name" value="MacB_PCD"/>
    <property type="match status" value="1"/>
</dbReference>
<feature type="transmembrane region" description="Helical" evidence="7">
    <location>
        <begin position="20"/>
        <end position="40"/>
    </location>
</feature>
<keyword evidence="5 7" id="KW-1133">Transmembrane helix</keyword>
<sequence length="787" mass="85588">MHPLDRKLFRDLGSMKGQMIAVALVMSCGLAVMIMARSLIHSLDTTRQAYYSKHRFAEVFCNLKRAPNSLRERLARIDGVAALETRVTGSAVLEIPGMNEPADGTILSLPDDRPQQLNLLYLRSGRLPETGGKNEVAVGEAFAKAHGFQPGDTIDATIRGSRERLTITGIVLSPEYVFESRPGDTMPDNRRFGVFWMNEHDLSIALDLDGAFNNVAVDLAPGASERGVMAELDRLLEPYGGLIAYGRDDHPSALRLDDELRILRGFAVAFPAIFLGIAAFMTSAALSRLVRLQREQIAQLKAFGYSSAAVGWHYMKFALVIVALATVVGSGLGLLLATAVVDLYHRFFLFPSLTLHPDWWALVTALTISTLVVALGVSGSVRLAVKLAPAEAMRPEPPAEFKPTVLERMGLAHLASPSFRMALRNIERKPWQSLFTTLGLALATAIPIVPGSMRDGVAYLMDFQWSLVQRQTVTLGLVEAASPEALDEMRHLPGVMDAEPYRSVPARMLHGHIERRVGITGIPRNPRLNRQLDERGNVVELPSSGLLVSAKLAEIMNAKPGDVMRIEVQEGRRPVLEIPIGGTITDYAGVAAYMDIDELRRAMREGRTVSGANLTVDRAHWDDFLESVNEAPAIASLAITQSARESFRKSTGEMMNTIQGIYFGFAVIVAFGVVYNGARIALSERGRDLATLRVVGFTHREVAGVLIGELAMLTLFAIPLGLAIGSGLAKALVAGVSTETVRMPLVLTAKTFATAMLIVLVSSTVSFAVVSRRIKNLDLIGVLKARD</sequence>
<protein>
    <submittedName>
        <fullName evidence="10">FtsX-like permease family protein</fullName>
    </submittedName>
</protein>
<dbReference type="Proteomes" id="UP000603141">
    <property type="component" value="Unassembled WGS sequence"/>
</dbReference>
<comment type="caution">
    <text evidence="10">The sequence shown here is derived from an EMBL/GenBank/DDBJ whole genome shotgun (WGS) entry which is preliminary data.</text>
</comment>
<reference evidence="10" key="1">
    <citation type="submission" date="2021-01" db="EMBL/GenBank/DDBJ databases">
        <title>Modified the classification status of verrucomicrobia.</title>
        <authorList>
            <person name="Feng X."/>
        </authorList>
    </citation>
    <scope>NUCLEOTIDE SEQUENCE</scope>
    <source>
        <strain evidence="10">KCTC 22041</strain>
    </source>
</reference>
<comment type="similarity">
    <text evidence="2">Belongs to the ABC-4 integral membrane protein family. LolC/E subfamily.</text>
</comment>
<feature type="transmembrane region" description="Helical" evidence="7">
    <location>
        <begin position="430"/>
        <end position="449"/>
    </location>
</feature>
<dbReference type="AlphaFoldDB" id="A0A934S7D1"/>
<feature type="transmembrane region" description="Helical" evidence="7">
    <location>
        <begin position="317"/>
        <end position="339"/>
    </location>
</feature>
<organism evidence="10 11">
    <name type="scientific">Luteolibacter pohnpeiensis</name>
    <dbReference type="NCBI Taxonomy" id="454153"/>
    <lineage>
        <taxon>Bacteria</taxon>
        <taxon>Pseudomonadati</taxon>
        <taxon>Verrucomicrobiota</taxon>
        <taxon>Verrucomicrobiia</taxon>
        <taxon>Verrucomicrobiales</taxon>
        <taxon>Verrucomicrobiaceae</taxon>
        <taxon>Luteolibacter</taxon>
    </lineage>
</organism>
<dbReference type="PANTHER" id="PTHR30489">
    <property type="entry name" value="LIPOPROTEIN-RELEASING SYSTEM TRANSMEMBRANE PROTEIN LOLE"/>
    <property type="match status" value="1"/>
</dbReference>
<keyword evidence="4 7" id="KW-0812">Transmembrane</keyword>